<sequence length="241" mass="25366">MGLRDDGIVTPYAAMHRGGDRSQPFITWYEDTHGHRVELSLATLLNGVAKCSGLLRDEHDIQPGDTVALHLPMHWQRAVWLGACWSVRAIAAPDYTGKAQLAIVGQGAPSSEFALDVLEVDLSPLALPGRNHPDIFAPISTPGLADPAMLLADGTVLDAGEVMSVAQVLADAWRLGQGGRLMAVDPVPDAHTGLGTAAGWLAALAVPLVVNGSVVIVADEDLALRASRAEIERVSAVSKEP</sequence>
<dbReference type="SUPFAM" id="SSF56801">
    <property type="entry name" value="Acetyl-CoA synthetase-like"/>
    <property type="match status" value="1"/>
</dbReference>
<dbReference type="EMBL" id="CAFBMR010000042">
    <property type="protein sequence ID" value="CAB4916009.1"/>
    <property type="molecule type" value="Genomic_DNA"/>
</dbReference>
<dbReference type="Gene3D" id="3.40.50.12780">
    <property type="entry name" value="N-terminal domain of ligase-like"/>
    <property type="match status" value="1"/>
</dbReference>
<proteinExistence type="predicted"/>
<dbReference type="AlphaFoldDB" id="A0A6J7HK59"/>
<accession>A0A6J7HK59</accession>
<dbReference type="InterPro" id="IPR042099">
    <property type="entry name" value="ANL_N_sf"/>
</dbReference>
<reference evidence="1" key="1">
    <citation type="submission" date="2020-05" db="EMBL/GenBank/DDBJ databases">
        <authorList>
            <person name="Chiriac C."/>
            <person name="Salcher M."/>
            <person name="Ghai R."/>
            <person name="Kavagutti S V."/>
        </authorList>
    </citation>
    <scope>NUCLEOTIDE SEQUENCE</scope>
</reference>
<organism evidence="1">
    <name type="scientific">freshwater metagenome</name>
    <dbReference type="NCBI Taxonomy" id="449393"/>
    <lineage>
        <taxon>unclassified sequences</taxon>
        <taxon>metagenomes</taxon>
        <taxon>ecological metagenomes</taxon>
    </lineage>
</organism>
<dbReference type="InterPro" id="IPR017523">
    <property type="entry name" value="Rv3268"/>
</dbReference>
<protein>
    <submittedName>
        <fullName evidence="1">Unannotated protein</fullName>
    </submittedName>
</protein>
<name>A0A6J7HK59_9ZZZZ</name>
<evidence type="ECO:0000313" key="1">
    <source>
        <dbReference type="EMBL" id="CAB4916009.1"/>
    </source>
</evidence>
<dbReference type="NCBIfam" id="TIGR03089">
    <property type="entry name" value="TIGR03089 family protein"/>
    <property type="match status" value="1"/>
</dbReference>
<gene>
    <name evidence="1" type="ORF">UFOPK3610_01127</name>
</gene>